<dbReference type="RefSeq" id="WP_155418906.1">
    <property type="nucleotide sequence ID" value="NZ_BJLB01000001.1"/>
</dbReference>
<evidence type="ECO:0000313" key="1">
    <source>
        <dbReference type="EMBL" id="NSJ43321.1"/>
    </source>
</evidence>
<organism evidence="1 2">
    <name type="scientific">Enterocloster clostridioformis</name>
    <dbReference type="NCBI Taxonomy" id="1531"/>
    <lineage>
        <taxon>Bacteria</taxon>
        <taxon>Bacillati</taxon>
        <taxon>Bacillota</taxon>
        <taxon>Clostridia</taxon>
        <taxon>Lachnospirales</taxon>
        <taxon>Lachnospiraceae</taxon>
        <taxon>Enterocloster</taxon>
    </lineage>
</organism>
<comment type="caution">
    <text evidence="1">The sequence shown here is derived from an EMBL/GenBank/DDBJ whole genome shotgun (WGS) entry which is preliminary data.</text>
</comment>
<name>A0ABD6LFC5_9FIRM</name>
<protein>
    <submittedName>
        <fullName evidence="1">Uncharacterized protein</fullName>
    </submittedName>
</protein>
<reference evidence="1 2" key="1">
    <citation type="journal article" date="2020" name="Cell Host Microbe">
        <title>Functional and Genomic Variation between Human-Derived Isolates of Lachnospiraceae Reveals Inter- and Intra-Species Diversity.</title>
        <authorList>
            <person name="Sorbara M.T."/>
            <person name="Littmann E.R."/>
            <person name="Fontana E."/>
            <person name="Moody T.U."/>
            <person name="Kohout C.E."/>
            <person name="Gjonbalaj M."/>
            <person name="Eaton V."/>
            <person name="Seok R."/>
            <person name="Leiner I.M."/>
            <person name="Pamer E.G."/>
        </authorList>
    </citation>
    <scope>NUCLEOTIDE SEQUENCE [LARGE SCALE GENOMIC DNA]</scope>
    <source>
        <strain evidence="1 2">MSK.2.26</strain>
    </source>
</reference>
<dbReference type="AlphaFoldDB" id="A0ABD6LFC5"/>
<proteinExistence type="predicted"/>
<gene>
    <name evidence="1" type="ORF">G5B26_06955</name>
</gene>
<dbReference type="Proteomes" id="UP000719916">
    <property type="component" value="Unassembled WGS sequence"/>
</dbReference>
<dbReference type="EMBL" id="JAAISW010000007">
    <property type="protein sequence ID" value="NSJ43321.1"/>
    <property type="molecule type" value="Genomic_DNA"/>
</dbReference>
<sequence length="48" mass="5330">MRSAASPAIFLFGGRNEPSVADAKNFGIYRKFSVLSEIKPFTGNKFFD</sequence>
<evidence type="ECO:0000313" key="2">
    <source>
        <dbReference type="Proteomes" id="UP000719916"/>
    </source>
</evidence>
<accession>A0ABD6LFC5</accession>